<evidence type="ECO:0000259" key="2">
    <source>
        <dbReference type="Pfam" id="PF23618"/>
    </source>
</evidence>
<dbReference type="InterPro" id="IPR056391">
    <property type="entry name" value="Baseplate_gp9_C"/>
</dbReference>
<dbReference type="Gene3D" id="2.60.40.1680">
    <property type="entry name" value="4-oxalocrotonate tautomerase-like"/>
    <property type="match status" value="1"/>
</dbReference>
<feature type="domain" description="Baseplate structural protein Gp9/Gp10 N-terminal" evidence="1">
    <location>
        <begin position="10"/>
        <end position="166"/>
    </location>
</feature>
<protein>
    <submittedName>
        <fullName evidence="3">Baseplate wedge tail fiber connector</fullName>
    </submittedName>
</protein>
<dbReference type="Proteomes" id="UP000465071">
    <property type="component" value="Segment"/>
</dbReference>
<evidence type="ECO:0000313" key="4">
    <source>
        <dbReference type="Proteomes" id="UP000465071"/>
    </source>
</evidence>
<dbReference type="Pfam" id="PF23618">
    <property type="entry name" value="T4_gp9_10_C"/>
    <property type="match status" value="1"/>
</dbReference>
<accession>A0A6B9XZM1</accession>
<sequence length="286" mass="30981">MIPQVNGKLLIDVGEIGNASTGDILYDGGVKLNTDLNNIYNTFGDQRLADVYDSQKLHATGYYQKVTKTSDFGPGVDPGTQADVDTSAGNIICAVRNGKVGEGVVFINSTGSFSTENFFEIQVVDSFVSIPSGNLRVTTPFSRITVWCVSVEGGVVKWDYSIESMFGDKSIPLNKTFQLSNVKRDIQLFPKGQYQTAKILATASTTDGTKYKVSEILLYVDSVANKVYSTEYAVIRGGAANDEDELYDLTFSSPVGDYIIATVNSSSPTMRLALKIVETQSFGVTI</sequence>
<evidence type="ECO:0000313" key="3">
    <source>
        <dbReference type="EMBL" id="QHS01815.1"/>
    </source>
</evidence>
<dbReference type="EMBL" id="MN882610">
    <property type="protein sequence ID" value="QHS01815.1"/>
    <property type="molecule type" value="Genomic_DNA"/>
</dbReference>
<dbReference type="InterPro" id="IPR027411">
    <property type="entry name" value="Gp9/Gp10_mid_dom_sf"/>
</dbReference>
<dbReference type="InterPro" id="IPR027412">
    <property type="entry name" value="Gp9_C_dom_sf"/>
</dbReference>
<reference evidence="4" key="1">
    <citation type="submission" date="2019-12" db="EMBL/GenBank/DDBJ databases">
        <authorList>
            <person name="Wang K."/>
            <person name="Tamayo M.G."/>
            <person name="Penner T.V."/>
            <person name="Cook B.W.M."/>
            <person name="Court D.A."/>
            <person name="Theriault S.S."/>
        </authorList>
    </citation>
    <scope>NUCLEOTIDE SEQUENCE [LARGE SCALE GENOMIC DNA]</scope>
</reference>
<name>A0A6B9XZM1_9CAUD</name>
<dbReference type="InterPro" id="IPR008987">
    <property type="entry name" value="Baseplate_struct_prot_Gp9/10_N"/>
</dbReference>
<dbReference type="SUPFAM" id="SSF50017">
    <property type="entry name" value="gp9"/>
    <property type="match status" value="1"/>
</dbReference>
<dbReference type="Gene3D" id="2.60.120.640">
    <property type="entry name" value="gp9"/>
    <property type="match status" value="1"/>
</dbReference>
<organism evidence="3 4">
    <name type="scientific">Enterobacter phage vB_EclM_CIP9</name>
    <dbReference type="NCBI Taxonomy" id="2696340"/>
    <lineage>
        <taxon>Viruses</taxon>
        <taxon>Duplodnaviria</taxon>
        <taxon>Heunggongvirae</taxon>
        <taxon>Uroviricota</taxon>
        <taxon>Caudoviricetes</taxon>
        <taxon>Pantevenvirales</taxon>
        <taxon>Straboviridae</taxon>
        <taxon>Tevenvirinae</taxon>
        <taxon>Kanagawavirus</taxon>
        <taxon>Kanagawavirus cipnine</taxon>
    </lineage>
</organism>
<dbReference type="InterPro" id="IPR036240">
    <property type="entry name" value="Gp9-like_sf"/>
</dbReference>
<dbReference type="Pfam" id="PF07880">
    <property type="entry name" value="T4_gp9_10_N"/>
    <property type="match status" value="1"/>
</dbReference>
<dbReference type="GO" id="GO:0019076">
    <property type="term" value="P:viral release from host cell"/>
    <property type="evidence" value="ECO:0007669"/>
    <property type="project" value="InterPro"/>
</dbReference>
<feature type="domain" description="Baseplate protein gp9-like C-terminal" evidence="2">
    <location>
        <begin position="167"/>
        <end position="270"/>
    </location>
</feature>
<dbReference type="Gene3D" id="1.20.5.960">
    <property type="entry name" value="Bacteriophage t4 gene product 9 (gp9)"/>
    <property type="match status" value="1"/>
</dbReference>
<keyword evidence="4" id="KW-1185">Reference proteome</keyword>
<proteinExistence type="predicted"/>
<gene>
    <name evidence="3" type="ORF">CPT_CIP9_279</name>
</gene>
<evidence type="ECO:0000259" key="1">
    <source>
        <dbReference type="Pfam" id="PF07880"/>
    </source>
</evidence>